<reference evidence="4" key="2">
    <citation type="submission" date="2020-09" db="EMBL/GenBank/DDBJ databases">
        <authorList>
            <person name="Sun Q."/>
            <person name="Zhou Y."/>
        </authorList>
    </citation>
    <scope>NUCLEOTIDE SEQUENCE</scope>
    <source>
        <strain evidence="4">CGMCC 1.15254</strain>
    </source>
</reference>
<dbReference type="Proteomes" id="UP000632498">
    <property type="component" value="Unassembled WGS sequence"/>
</dbReference>
<dbReference type="PANTHER" id="PTHR35936">
    <property type="entry name" value="MEMBRANE-BOUND LYTIC MUREIN TRANSGLYCOSYLASE F"/>
    <property type="match status" value="1"/>
</dbReference>
<name>A0A917C331_9PROT</name>
<dbReference type="EMBL" id="BMHV01000018">
    <property type="protein sequence ID" value="GGF69585.1"/>
    <property type="molecule type" value="Genomic_DNA"/>
</dbReference>
<dbReference type="InterPro" id="IPR001638">
    <property type="entry name" value="Solute-binding_3/MltF_N"/>
</dbReference>
<gene>
    <name evidence="4" type="ORF">GCM10011332_24620</name>
</gene>
<protein>
    <recommendedName>
        <fullName evidence="3">Solute-binding protein family 3/N-terminal domain-containing protein</fullName>
    </recommendedName>
</protein>
<sequence length="244" mass="27774">MFAREMHKRLFLIFLLASLIMSVKASAQEWVMSVQHADLSPFKHRNGFGPGGINVDIMSAIAHEIGVDLKFVDFTIAEGRKKFKTGDVTVDCCLNEIWFPKQQDVHVFSKPIYHLIEVFVFPKGKTFPVPDTTVLTDKTVAGIRGFTYPGQENYGRRVDGDNPLEVLRLVHEGKVDVGVLERHAASFYINSNKFKVQFGDPYYSVEVSVRLHRSLENRLEDINHAIDRLKSNGMIKQIIARNLR</sequence>
<dbReference type="SUPFAM" id="SSF53850">
    <property type="entry name" value="Periplasmic binding protein-like II"/>
    <property type="match status" value="1"/>
</dbReference>
<evidence type="ECO:0000313" key="5">
    <source>
        <dbReference type="Proteomes" id="UP000632498"/>
    </source>
</evidence>
<reference evidence="4" key="1">
    <citation type="journal article" date="2014" name="Int. J. Syst. Evol. Microbiol.">
        <title>Complete genome sequence of Corynebacterium casei LMG S-19264T (=DSM 44701T), isolated from a smear-ripened cheese.</title>
        <authorList>
            <consortium name="US DOE Joint Genome Institute (JGI-PGF)"/>
            <person name="Walter F."/>
            <person name="Albersmeier A."/>
            <person name="Kalinowski J."/>
            <person name="Ruckert C."/>
        </authorList>
    </citation>
    <scope>NUCLEOTIDE SEQUENCE</scope>
    <source>
        <strain evidence="4">CGMCC 1.15254</strain>
    </source>
</reference>
<dbReference type="AlphaFoldDB" id="A0A917C331"/>
<evidence type="ECO:0000256" key="2">
    <source>
        <dbReference type="SAM" id="SignalP"/>
    </source>
</evidence>
<organism evidence="4 5">
    <name type="scientific">Terasakiella brassicae</name>
    <dbReference type="NCBI Taxonomy" id="1634917"/>
    <lineage>
        <taxon>Bacteria</taxon>
        <taxon>Pseudomonadati</taxon>
        <taxon>Pseudomonadota</taxon>
        <taxon>Alphaproteobacteria</taxon>
        <taxon>Rhodospirillales</taxon>
        <taxon>Terasakiellaceae</taxon>
        <taxon>Terasakiella</taxon>
    </lineage>
</organism>
<dbReference type="Gene3D" id="3.40.190.10">
    <property type="entry name" value="Periplasmic binding protein-like II"/>
    <property type="match status" value="2"/>
</dbReference>
<proteinExistence type="predicted"/>
<evidence type="ECO:0000259" key="3">
    <source>
        <dbReference type="Pfam" id="PF00497"/>
    </source>
</evidence>
<dbReference type="Pfam" id="PF00497">
    <property type="entry name" value="SBP_bac_3"/>
    <property type="match status" value="1"/>
</dbReference>
<feature type="domain" description="Solute-binding protein family 3/N-terminal" evidence="3">
    <location>
        <begin position="37"/>
        <end position="241"/>
    </location>
</feature>
<accession>A0A917C331</accession>
<keyword evidence="1 2" id="KW-0732">Signal</keyword>
<feature type="chain" id="PRO_5037272135" description="Solute-binding protein family 3/N-terminal domain-containing protein" evidence="2">
    <location>
        <begin position="28"/>
        <end position="244"/>
    </location>
</feature>
<comment type="caution">
    <text evidence="4">The sequence shown here is derived from an EMBL/GenBank/DDBJ whole genome shotgun (WGS) entry which is preliminary data.</text>
</comment>
<evidence type="ECO:0000256" key="1">
    <source>
        <dbReference type="ARBA" id="ARBA00022729"/>
    </source>
</evidence>
<keyword evidence="5" id="KW-1185">Reference proteome</keyword>
<evidence type="ECO:0000313" key="4">
    <source>
        <dbReference type="EMBL" id="GGF69585.1"/>
    </source>
</evidence>
<feature type="signal peptide" evidence="2">
    <location>
        <begin position="1"/>
        <end position="27"/>
    </location>
</feature>